<organism evidence="4 5">
    <name type="scientific">Acrocarpospora macrocephala</name>
    <dbReference type="NCBI Taxonomy" id="150177"/>
    <lineage>
        <taxon>Bacteria</taxon>
        <taxon>Bacillati</taxon>
        <taxon>Actinomycetota</taxon>
        <taxon>Actinomycetes</taxon>
        <taxon>Streptosporangiales</taxon>
        <taxon>Streptosporangiaceae</taxon>
        <taxon>Acrocarpospora</taxon>
    </lineage>
</organism>
<dbReference type="EMBL" id="BLAE01000033">
    <property type="protein sequence ID" value="GES11951.1"/>
    <property type="molecule type" value="Genomic_DNA"/>
</dbReference>
<feature type="compositionally biased region" description="Pro residues" evidence="1">
    <location>
        <begin position="213"/>
        <end position="222"/>
    </location>
</feature>
<evidence type="ECO:0000313" key="4">
    <source>
        <dbReference type="EMBL" id="GES11951.1"/>
    </source>
</evidence>
<evidence type="ECO:0000256" key="2">
    <source>
        <dbReference type="SAM" id="Phobius"/>
    </source>
</evidence>
<comment type="caution">
    <text evidence="4">The sequence shown here is derived from an EMBL/GenBank/DDBJ whole genome shotgun (WGS) entry which is preliminary data.</text>
</comment>
<reference evidence="4 5" key="1">
    <citation type="submission" date="2019-10" db="EMBL/GenBank/DDBJ databases">
        <title>Whole genome shotgun sequence of Acrocarpospora macrocephala NBRC 16266.</title>
        <authorList>
            <person name="Ichikawa N."/>
            <person name="Kimura A."/>
            <person name="Kitahashi Y."/>
            <person name="Komaki H."/>
            <person name="Oguchi A."/>
        </authorList>
    </citation>
    <scope>NUCLEOTIDE SEQUENCE [LARGE SCALE GENOMIC DNA]</scope>
    <source>
        <strain evidence="4 5">NBRC 16266</strain>
    </source>
</reference>
<feature type="transmembrane region" description="Helical" evidence="2">
    <location>
        <begin position="12"/>
        <end position="36"/>
    </location>
</feature>
<keyword evidence="2" id="KW-1133">Transmembrane helix</keyword>
<keyword evidence="5" id="KW-1185">Reference proteome</keyword>
<gene>
    <name evidence="4" type="ORF">Amac_055480</name>
</gene>
<evidence type="ECO:0000259" key="3">
    <source>
        <dbReference type="Pfam" id="PF14219"/>
    </source>
</evidence>
<feature type="transmembrane region" description="Helical" evidence="2">
    <location>
        <begin position="149"/>
        <end position="169"/>
    </location>
</feature>
<keyword evidence="2" id="KW-0472">Membrane</keyword>
<evidence type="ECO:0000313" key="5">
    <source>
        <dbReference type="Proteomes" id="UP000331127"/>
    </source>
</evidence>
<dbReference type="Pfam" id="PF14219">
    <property type="entry name" value="DUF4328"/>
    <property type="match status" value="1"/>
</dbReference>
<name>A0A5M3WXB5_9ACTN</name>
<protein>
    <recommendedName>
        <fullName evidence="3">DUF4328 domain-containing protein</fullName>
    </recommendedName>
</protein>
<feature type="compositionally biased region" description="Low complexity" evidence="1">
    <location>
        <begin position="223"/>
        <end position="260"/>
    </location>
</feature>
<proteinExistence type="predicted"/>
<feature type="region of interest" description="Disordered" evidence="1">
    <location>
        <begin position="213"/>
        <end position="267"/>
    </location>
</feature>
<feature type="domain" description="DUF4328" evidence="3">
    <location>
        <begin position="53"/>
        <end position="207"/>
    </location>
</feature>
<dbReference type="RefSeq" id="WP_170322673.1">
    <property type="nucleotide sequence ID" value="NZ_BAAAHL010000038.1"/>
</dbReference>
<sequence>MFPPPPAPVRPARGLAVTVTVVILINLMVETIAAVVSLQRVSIITDVIENPLSIDLQAVDDNDTLYGATGLLQTATFLIAGVCYWIWLFRVRANAEALAPMVPQRRARPWLIFGWFVPIVSFWFPKQIIDDIWTASDPQQRRPGGLAMTWWIVWLLSVFGSNLVGRLLLRGEELEELRTAAELEVVLFPLTLVAGTLAFVVVNKITALQSQPRPAPMYPGPQYPGQQYPGSQYPGQQYPNPQYPGQQYPSQQYPGEQYPQQTPPSPY</sequence>
<evidence type="ECO:0000256" key="1">
    <source>
        <dbReference type="SAM" id="MobiDB-lite"/>
    </source>
</evidence>
<keyword evidence="2" id="KW-0812">Transmembrane</keyword>
<dbReference type="AlphaFoldDB" id="A0A5M3WXB5"/>
<dbReference type="Proteomes" id="UP000331127">
    <property type="component" value="Unassembled WGS sequence"/>
</dbReference>
<feature type="transmembrane region" description="Helical" evidence="2">
    <location>
        <begin position="65"/>
        <end position="89"/>
    </location>
</feature>
<dbReference type="InterPro" id="IPR025565">
    <property type="entry name" value="DUF4328"/>
</dbReference>
<accession>A0A5M3WXB5</accession>
<feature type="transmembrane region" description="Helical" evidence="2">
    <location>
        <begin position="181"/>
        <end position="202"/>
    </location>
</feature>
<feature type="transmembrane region" description="Helical" evidence="2">
    <location>
        <begin position="110"/>
        <end position="129"/>
    </location>
</feature>